<dbReference type="PANTHER" id="PTHR48013">
    <property type="entry name" value="DUAL SPECIFICITY MITOGEN-ACTIVATED PROTEIN KINASE KINASE 5-RELATED"/>
    <property type="match status" value="1"/>
</dbReference>
<feature type="region of interest" description="Disordered" evidence="8">
    <location>
        <begin position="1"/>
        <end position="35"/>
    </location>
</feature>
<evidence type="ECO:0000256" key="6">
    <source>
        <dbReference type="ARBA" id="ARBA00038035"/>
    </source>
</evidence>
<dbReference type="OrthoDB" id="10252354at2759"/>
<comment type="similarity">
    <text evidence="6">Belongs to the protein kinase superfamily. STE Ser/Thr protein kinase family. MAP kinase kinase subfamily.</text>
</comment>
<keyword evidence="2" id="KW-0808">Transferase</keyword>
<keyword evidence="3" id="KW-0547">Nucleotide-binding</keyword>
<evidence type="ECO:0000256" key="2">
    <source>
        <dbReference type="ARBA" id="ARBA00022679"/>
    </source>
</evidence>
<dbReference type="Pfam" id="PF00069">
    <property type="entry name" value="Pkinase"/>
    <property type="match status" value="1"/>
</dbReference>
<dbReference type="GO" id="GO:0004708">
    <property type="term" value="F:MAP kinase kinase activity"/>
    <property type="evidence" value="ECO:0007669"/>
    <property type="project" value="UniProtKB-EC"/>
</dbReference>
<gene>
    <name evidence="10" type="ORF">WR25_11305</name>
</gene>
<reference evidence="10 11" key="1">
    <citation type="journal article" date="2017" name="Curr. Biol.">
        <title>Genome architecture and evolution of a unichromosomal asexual nematode.</title>
        <authorList>
            <person name="Fradin H."/>
            <person name="Zegar C."/>
            <person name="Gutwein M."/>
            <person name="Lucas J."/>
            <person name="Kovtun M."/>
            <person name="Corcoran D."/>
            <person name="Baugh L.R."/>
            <person name="Kiontke K."/>
            <person name="Gunsalus K."/>
            <person name="Fitch D.H."/>
            <person name="Piano F."/>
        </authorList>
    </citation>
    <scope>NUCLEOTIDE SEQUENCE [LARGE SCALE GENOMIC DNA]</scope>
    <source>
        <strain evidence="10">PF1309</strain>
    </source>
</reference>
<dbReference type="PROSITE" id="PS50011">
    <property type="entry name" value="PROTEIN_KINASE_DOM"/>
    <property type="match status" value="1"/>
</dbReference>
<evidence type="ECO:0000256" key="1">
    <source>
        <dbReference type="ARBA" id="ARBA00022527"/>
    </source>
</evidence>
<evidence type="ECO:0000313" key="10">
    <source>
        <dbReference type="EMBL" id="PAV70302.1"/>
    </source>
</evidence>
<name>A0A2A2K8U1_9BILA</name>
<proteinExistence type="inferred from homology"/>
<accession>A0A2A2K8U1</accession>
<dbReference type="EC" id="2.7.12.2" evidence="7"/>
<sequence>MDLRGGMTLGMGMDRPGPINIPPNAPSENGQQQPVDPRKFNLLQKLGEINANSGIITIKGVQRRVNASDLKFISEIGHGSCGHVTRQSFDGVVFAVKTMVRSNIEYEMQRVLMDIDVISKCHSSFIVKCIGYFITPSEVKVCMELMATCLDRLLIRMNHQPFPEPMIGRVNYAVVKALDYLKREHQIMHRDVKPSNILLSWNGEVKLCDFGISGRLIESRAHSRQAGCPLYMGPERFDPKSSDYTILSDVWSLGVSLMELATGRYPFLMEREFDMIMLIIEQPPPQLRAEDNFTPEFCDLVNNCLRKNPEERPRYEAILQHPFTKAYENAPLEEMEEWFVGHMEEE</sequence>
<dbReference type="InterPro" id="IPR008271">
    <property type="entry name" value="Ser/Thr_kinase_AS"/>
</dbReference>
<keyword evidence="5" id="KW-0067">ATP-binding</keyword>
<evidence type="ECO:0000256" key="7">
    <source>
        <dbReference type="ARBA" id="ARBA00038999"/>
    </source>
</evidence>
<feature type="domain" description="Protein kinase" evidence="9">
    <location>
        <begin position="70"/>
        <end position="324"/>
    </location>
</feature>
<comment type="caution">
    <text evidence="10">The sequence shown here is derived from an EMBL/GenBank/DDBJ whole genome shotgun (WGS) entry which is preliminary data.</text>
</comment>
<organism evidence="10 11">
    <name type="scientific">Diploscapter pachys</name>
    <dbReference type="NCBI Taxonomy" id="2018661"/>
    <lineage>
        <taxon>Eukaryota</taxon>
        <taxon>Metazoa</taxon>
        <taxon>Ecdysozoa</taxon>
        <taxon>Nematoda</taxon>
        <taxon>Chromadorea</taxon>
        <taxon>Rhabditida</taxon>
        <taxon>Rhabditina</taxon>
        <taxon>Rhabditomorpha</taxon>
        <taxon>Rhabditoidea</taxon>
        <taxon>Rhabditidae</taxon>
        <taxon>Diploscapter</taxon>
    </lineage>
</organism>
<protein>
    <recommendedName>
        <fullName evidence="7">mitogen-activated protein kinase kinase</fullName>
        <ecNumber evidence="7">2.7.12.2</ecNumber>
    </recommendedName>
</protein>
<dbReference type="SMART" id="SM00220">
    <property type="entry name" value="S_TKc"/>
    <property type="match status" value="1"/>
</dbReference>
<dbReference type="InterPro" id="IPR000719">
    <property type="entry name" value="Prot_kinase_dom"/>
</dbReference>
<evidence type="ECO:0000256" key="3">
    <source>
        <dbReference type="ARBA" id="ARBA00022741"/>
    </source>
</evidence>
<dbReference type="GO" id="GO:0051403">
    <property type="term" value="P:stress-activated MAPK cascade"/>
    <property type="evidence" value="ECO:0007669"/>
    <property type="project" value="TreeGrafter"/>
</dbReference>
<dbReference type="Gene3D" id="3.30.200.20">
    <property type="entry name" value="Phosphorylase Kinase, domain 1"/>
    <property type="match status" value="1"/>
</dbReference>
<keyword evidence="11" id="KW-1185">Reference proteome</keyword>
<evidence type="ECO:0000259" key="9">
    <source>
        <dbReference type="PROSITE" id="PS50011"/>
    </source>
</evidence>
<dbReference type="AlphaFoldDB" id="A0A2A2K8U1"/>
<evidence type="ECO:0000313" key="11">
    <source>
        <dbReference type="Proteomes" id="UP000218231"/>
    </source>
</evidence>
<evidence type="ECO:0000256" key="4">
    <source>
        <dbReference type="ARBA" id="ARBA00022777"/>
    </source>
</evidence>
<dbReference type="Proteomes" id="UP000218231">
    <property type="component" value="Unassembled WGS sequence"/>
</dbReference>
<evidence type="ECO:0000256" key="5">
    <source>
        <dbReference type="ARBA" id="ARBA00022840"/>
    </source>
</evidence>
<evidence type="ECO:0000256" key="8">
    <source>
        <dbReference type="SAM" id="MobiDB-lite"/>
    </source>
</evidence>
<dbReference type="SUPFAM" id="SSF56112">
    <property type="entry name" value="Protein kinase-like (PK-like)"/>
    <property type="match status" value="1"/>
</dbReference>
<dbReference type="InterPro" id="IPR011009">
    <property type="entry name" value="Kinase-like_dom_sf"/>
</dbReference>
<dbReference type="EMBL" id="LIAE01009302">
    <property type="protein sequence ID" value="PAV70302.1"/>
    <property type="molecule type" value="Genomic_DNA"/>
</dbReference>
<dbReference type="STRING" id="2018661.A0A2A2K8U1"/>
<dbReference type="Gene3D" id="1.10.510.10">
    <property type="entry name" value="Transferase(Phosphotransferase) domain 1"/>
    <property type="match status" value="1"/>
</dbReference>
<dbReference type="PROSITE" id="PS00108">
    <property type="entry name" value="PROTEIN_KINASE_ST"/>
    <property type="match status" value="1"/>
</dbReference>
<keyword evidence="1" id="KW-0723">Serine/threonine-protein kinase</keyword>
<dbReference type="GO" id="GO:0005524">
    <property type="term" value="F:ATP binding"/>
    <property type="evidence" value="ECO:0007669"/>
    <property type="project" value="UniProtKB-KW"/>
</dbReference>
<keyword evidence="4" id="KW-0418">Kinase</keyword>
<dbReference type="PANTHER" id="PTHR48013:SF11">
    <property type="entry name" value="LICORNE"/>
    <property type="match status" value="1"/>
</dbReference>
<dbReference type="FunFam" id="3.30.200.20:FF:000040">
    <property type="entry name" value="Dual specificity mitogen-activated protein kinase kinase"/>
    <property type="match status" value="1"/>
</dbReference>
<dbReference type="GO" id="GO:0004674">
    <property type="term" value="F:protein serine/threonine kinase activity"/>
    <property type="evidence" value="ECO:0007669"/>
    <property type="project" value="UniProtKB-KW"/>
</dbReference>